<protein>
    <submittedName>
        <fullName evidence="1">Uncharacterized protein</fullName>
    </submittedName>
</protein>
<evidence type="ECO:0000313" key="2">
    <source>
        <dbReference type="Proteomes" id="UP000320888"/>
    </source>
</evidence>
<evidence type="ECO:0000313" key="1">
    <source>
        <dbReference type="EMBL" id="TSB32980.1"/>
    </source>
</evidence>
<dbReference type="EMBL" id="VKLS01000436">
    <property type="protein sequence ID" value="TSB32980.1"/>
    <property type="molecule type" value="Genomic_DNA"/>
</dbReference>
<organism evidence="1 2">
    <name type="scientific">Streptomyces benahoarensis</name>
    <dbReference type="NCBI Taxonomy" id="2595054"/>
    <lineage>
        <taxon>Bacteria</taxon>
        <taxon>Bacillati</taxon>
        <taxon>Actinomycetota</taxon>
        <taxon>Actinomycetes</taxon>
        <taxon>Kitasatosporales</taxon>
        <taxon>Streptomycetaceae</taxon>
        <taxon>Streptomyces</taxon>
    </lineage>
</organism>
<name>A0A553YUT6_9ACTN</name>
<dbReference type="AlphaFoldDB" id="A0A553YUT6"/>
<feature type="non-terminal residue" evidence="1">
    <location>
        <position position="66"/>
    </location>
</feature>
<proteinExistence type="predicted"/>
<gene>
    <name evidence="1" type="ORF">FNZ23_24440</name>
</gene>
<reference evidence="1 2" key="1">
    <citation type="submission" date="2019-07" db="EMBL/GenBank/DDBJ databases">
        <title>Draft genome for Streptomyces benahoarensis MZ03-48.</title>
        <authorList>
            <person name="Gonzalez-Pimentel J.L."/>
        </authorList>
    </citation>
    <scope>NUCLEOTIDE SEQUENCE [LARGE SCALE GENOMIC DNA]</scope>
    <source>
        <strain evidence="1 2">MZ03-48</strain>
    </source>
</reference>
<sequence length="66" mass="7041">MPTTEAFRPPDEADFPQLLDSALATREIAEALRRADGDPDAGQLRADALRSVAAIAAAAEQEYLSL</sequence>
<keyword evidence="2" id="KW-1185">Reference proteome</keyword>
<dbReference type="RefSeq" id="WP_143945335.1">
    <property type="nucleotide sequence ID" value="NZ_VKLS01000436.1"/>
</dbReference>
<accession>A0A553YUT6</accession>
<dbReference type="Proteomes" id="UP000320888">
    <property type="component" value="Unassembled WGS sequence"/>
</dbReference>
<comment type="caution">
    <text evidence="1">The sequence shown here is derived from an EMBL/GenBank/DDBJ whole genome shotgun (WGS) entry which is preliminary data.</text>
</comment>